<dbReference type="Pfam" id="PF20684">
    <property type="entry name" value="Fung_rhodopsin"/>
    <property type="match status" value="1"/>
</dbReference>
<dbReference type="PANTHER" id="PTHR33048">
    <property type="entry name" value="PTH11-LIKE INTEGRAL MEMBRANE PROTEIN (AFU_ORTHOLOGUE AFUA_5G11245)"/>
    <property type="match status" value="1"/>
</dbReference>
<evidence type="ECO:0000256" key="6">
    <source>
        <dbReference type="ARBA" id="ARBA00022622"/>
    </source>
</evidence>
<dbReference type="Proteomes" id="UP001320420">
    <property type="component" value="Unassembled WGS sequence"/>
</dbReference>
<feature type="disulfide bond" evidence="14">
    <location>
        <begin position="57"/>
        <end position="90"/>
    </location>
</feature>
<dbReference type="GO" id="GO:0005576">
    <property type="term" value="C:extracellular region"/>
    <property type="evidence" value="ECO:0007669"/>
    <property type="project" value="UniProtKB-SubCell"/>
</dbReference>
<comment type="caution">
    <text evidence="18">The sequence shown here is derived from an EMBL/GenBank/DDBJ whole genome shotgun (WGS) entry which is preliminary data.</text>
</comment>
<feature type="binding site" description="axial binding residue" evidence="14">
    <location>
        <position position="52"/>
    </location>
    <ligand>
        <name>heme</name>
        <dbReference type="ChEBI" id="CHEBI:30413"/>
    </ligand>
    <ligandPart>
        <name>Fe</name>
        <dbReference type="ChEBI" id="CHEBI:18248"/>
    </ligandPart>
</feature>
<evidence type="ECO:0000256" key="2">
    <source>
        <dbReference type="ARBA" id="ARBA00004589"/>
    </source>
</evidence>
<feature type="transmembrane region" description="Helical" evidence="15">
    <location>
        <begin position="262"/>
        <end position="279"/>
    </location>
</feature>
<dbReference type="PANTHER" id="PTHR33048:SF160">
    <property type="entry name" value="SAT4 FAMILY MEMBRANE PROTEIN"/>
    <property type="match status" value="1"/>
</dbReference>
<dbReference type="SMART" id="SM00747">
    <property type="entry name" value="CFEM"/>
    <property type="match status" value="1"/>
</dbReference>
<keyword evidence="5" id="KW-0964">Secreted</keyword>
<keyword evidence="6" id="KW-0325">Glycoprotein</keyword>
<evidence type="ECO:0000313" key="19">
    <source>
        <dbReference type="Proteomes" id="UP001320420"/>
    </source>
</evidence>
<comment type="similarity">
    <text evidence="4">Belongs to the RBT5 family.</text>
</comment>
<dbReference type="InterPro" id="IPR052337">
    <property type="entry name" value="SAT4-like"/>
</dbReference>
<keyword evidence="11 14" id="KW-1015">Disulfide bond</keyword>
<gene>
    <name evidence="18" type="ORF">SLS62_010773</name>
</gene>
<evidence type="ECO:0000256" key="12">
    <source>
        <dbReference type="ARBA" id="ARBA00023288"/>
    </source>
</evidence>
<evidence type="ECO:0000256" key="7">
    <source>
        <dbReference type="ARBA" id="ARBA00022692"/>
    </source>
</evidence>
<sequence>MHVRYLTFILCALLQPAVAQINSGNTEGPPDCGRECILTTVVNSNSTCAPTDAPCICGDKVLQLEIQKCVIAGCPVRDQLSTQKYSYELCGVEGRDRRVLVRVIAIVFGLLALVAFVLRCVARLSAYGTRSWGPDDWVMTLTILWYFDAVLYVTCLGLTKVSILLFYLTVFPKRSFRAAAHLLVAGNAAYVAVFGCLMLFQCRPVAGAWRAWDGDPAHAARCIDLNVLGWSGAAANIVLDLATIALPMPELFALSMSRRKKVQIVGMFALGFLWVFLFSPSFPPFQPFLAFSINMSLVAILK</sequence>
<feature type="signal peptide" evidence="16">
    <location>
        <begin position="1"/>
        <end position="19"/>
    </location>
</feature>
<feature type="transmembrane region" description="Helical" evidence="15">
    <location>
        <begin position="99"/>
        <end position="122"/>
    </location>
</feature>
<feature type="chain" id="PRO_5043005283" description="CFEM domain-containing protein" evidence="16">
    <location>
        <begin position="20"/>
        <end position="302"/>
    </location>
</feature>
<dbReference type="InterPro" id="IPR008427">
    <property type="entry name" value="Extracellular_membr_CFEM_dom"/>
</dbReference>
<evidence type="ECO:0000256" key="1">
    <source>
        <dbReference type="ARBA" id="ARBA00004141"/>
    </source>
</evidence>
<evidence type="ECO:0000256" key="16">
    <source>
        <dbReference type="SAM" id="SignalP"/>
    </source>
</evidence>
<evidence type="ECO:0000313" key="18">
    <source>
        <dbReference type="EMBL" id="KAK7742222.1"/>
    </source>
</evidence>
<keyword evidence="12" id="KW-0449">Lipoprotein</keyword>
<keyword evidence="6" id="KW-0336">GPI-anchor</keyword>
<feature type="disulfide bond" evidence="14">
    <location>
        <begin position="48"/>
        <end position="55"/>
    </location>
</feature>
<keyword evidence="19" id="KW-1185">Reference proteome</keyword>
<evidence type="ECO:0000256" key="10">
    <source>
        <dbReference type="ARBA" id="ARBA00023136"/>
    </source>
</evidence>
<reference evidence="18 19" key="1">
    <citation type="submission" date="2024-02" db="EMBL/GenBank/DDBJ databases">
        <title>De novo assembly and annotation of 12 fungi associated with fruit tree decline syndrome in Ontario, Canada.</title>
        <authorList>
            <person name="Sulman M."/>
            <person name="Ellouze W."/>
            <person name="Ilyukhin E."/>
        </authorList>
    </citation>
    <scope>NUCLEOTIDE SEQUENCE [LARGE SCALE GENOMIC DNA]</scope>
    <source>
        <strain evidence="18 19">M11/M66-122</strain>
    </source>
</reference>
<feature type="transmembrane region" description="Helical" evidence="15">
    <location>
        <begin position="179"/>
        <end position="200"/>
    </location>
</feature>
<keyword evidence="7 15" id="KW-0812">Transmembrane</keyword>
<comment type="similarity">
    <text evidence="13">Belongs to the SAT4 family.</text>
</comment>
<evidence type="ECO:0000256" key="15">
    <source>
        <dbReference type="SAM" id="Phobius"/>
    </source>
</evidence>
<evidence type="ECO:0000256" key="3">
    <source>
        <dbReference type="ARBA" id="ARBA00004613"/>
    </source>
</evidence>
<accession>A0AAN9YFI4</accession>
<keyword evidence="8 16" id="KW-0732">Signal</keyword>
<keyword evidence="14" id="KW-0408">Iron</keyword>
<keyword evidence="14" id="KW-0349">Heme</keyword>
<keyword evidence="9 15" id="KW-1133">Transmembrane helix</keyword>
<evidence type="ECO:0000256" key="9">
    <source>
        <dbReference type="ARBA" id="ARBA00022989"/>
    </source>
</evidence>
<evidence type="ECO:0000256" key="4">
    <source>
        <dbReference type="ARBA" id="ARBA00010031"/>
    </source>
</evidence>
<comment type="caution">
    <text evidence="14">Lacks conserved residue(s) required for the propagation of feature annotation.</text>
</comment>
<organism evidence="18 19">
    <name type="scientific">Diatrype stigma</name>
    <dbReference type="NCBI Taxonomy" id="117547"/>
    <lineage>
        <taxon>Eukaryota</taxon>
        <taxon>Fungi</taxon>
        <taxon>Dikarya</taxon>
        <taxon>Ascomycota</taxon>
        <taxon>Pezizomycotina</taxon>
        <taxon>Sordariomycetes</taxon>
        <taxon>Xylariomycetidae</taxon>
        <taxon>Xylariales</taxon>
        <taxon>Diatrypaceae</taxon>
        <taxon>Diatrype</taxon>
    </lineage>
</organism>
<feature type="domain" description="CFEM" evidence="17">
    <location>
        <begin position="1"/>
        <end position="117"/>
    </location>
</feature>
<dbReference type="EMBL" id="JAKJXP020000145">
    <property type="protein sequence ID" value="KAK7742222.1"/>
    <property type="molecule type" value="Genomic_DNA"/>
</dbReference>
<name>A0AAN9YFI4_9PEZI</name>
<evidence type="ECO:0000256" key="14">
    <source>
        <dbReference type="PROSITE-ProRule" id="PRU01356"/>
    </source>
</evidence>
<evidence type="ECO:0000256" key="8">
    <source>
        <dbReference type="ARBA" id="ARBA00022729"/>
    </source>
</evidence>
<evidence type="ECO:0000256" key="11">
    <source>
        <dbReference type="ARBA" id="ARBA00023157"/>
    </source>
</evidence>
<dbReference type="AlphaFoldDB" id="A0AAN9YFI4"/>
<comment type="subcellular location">
    <subcellularLocation>
        <location evidence="2">Membrane</location>
        <topology evidence="2">Lipid-anchor</topology>
        <topology evidence="2">GPI-anchor</topology>
    </subcellularLocation>
    <subcellularLocation>
        <location evidence="1">Membrane</location>
        <topology evidence="1">Multi-pass membrane protein</topology>
    </subcellularLocation>
    <subcellularLocation>
        <location evidence="3">Secreted</location>
    </subcellularLocation>
</comment>
<protein>
    <recommendedName>
        <fullName evidence="17">CFEM domain-containing protein</fullName>
    </recommendedName>
</protein>
<evidence type="ECO:0000259" key="17">
    <source>
        <dbReference type="PROSITE" id="PS52012"/>
    </source>
</evidence>
<dbReference type="PROSITE" id="PS52012">
    <property type="entry name" value="CFEM"/>
    <property type="match status" value="1"/>
</dbReference>
<dbReference type="InterPro" id="IPR049326">
    <property type="entry name" value="Rhodopsin_dom_fungi"/>
</dbReference>
<proteinExistence type="inferred from homology"/>
<evidence type="ECO:0000256" key="13">
    <source>
        <dbReference type="ARBA" id="ARBA00038359"/>
    </source>
</evidence>
<dbReference type="Pfam" id="PF05730">
    <property type="entry name" value="CFEM"/>
    <property type="match status" value="1"/>
</dbReference>
<keyword evidence="10 15" id="KW-0472">Membrane</keyword>
<dbReference type="GO" id="GO:0046872">
    <property type="term" value="F:metal ion binding"/>
    <property type="evidence" value="ECO:0007669"/>
    <property type="project" value="UniProtKB-UniRule"/>
</dbReference>
<feature type="transmembrane region" description="Helical" evidence="15">
    <location>
        <begin position="143"/>
        <end position="167"/>
    </location>
</feature>
<evidence type="ECO:0000256" key="5">
    <source>
        <dbReference type="ARBA" id="ARBA00022525"/>
    </source>
</evidence>
<keyword evidence="14" id="KW-0479">Metal-binding</keyword>
<dbReference type="GO" id="GO:0098552">
    <property type="term" value="C:side of membrane"/>
    <property type="evidence" value="ECO:0007669"/>
    <property type="project" value="UniProtKB-KW"/>
</dbReference>